<dbReference type="OrthoDB" id="10375789at2759"/>
<dbReference type="AlphaFoldDB" id="A0A0D2PBF7"/>
<name>A0A0D2PBF7_HYPSF</name>
<feature type="compositionally biased region" description="Polar residues" evidence="1">
    <location>
        <begin position="313"/>
        <end position="334"/>
    </location>
</feature>
<keyword evidence="3" id="KW-1185">Reference proteome</keyword>
<dbReference type="Proteomes" id="UP000054270">
    <property type="component" value="Unassembled WGS sequence"/>
</dbReference>
<gene>
    <name evidence="2" type="ORF">HYPSUDRAFT_213446</name>
</gene>
<feature type="region of interest" description="Disordered" evidence="1">
    <location>
        <begin position="292"/>
        <end position="334"/>
    </location>
</feature>
<protein>
    <submittedName>
        <fullName evidence="2">Uncharacterized protein</fullName>
    </submittedName>
</protein>
<feature type="region of interest" description="Disordered" evidence="1">
    <location>
        <begin position="438"/>
        <end position="474"/>
    </location>
</feature>
<reference evidence="3" key="1">
    <citation type="submission" date="2014-04" db="EMBL/GenBank/DDBJ databases">
        <title>Evolutionary Origins and Diversification of the Mycorrhizal Mutualists.</title>
        <authorList>
            <consortium name="DOE Joint Genome Institute"/>
            <consortium name="Mycorrhizal Genomics Consortium"/>
            <person name="Kohler A."/>
            <person name="Kuo A."/>
            <person name="Nagy L.G."/>
            <person name="Floudas D."/>
            <person name="Copeland A."/>
            <person name="Barry K.W."/>
            <person name="Cichocki N."/>
            <person name="Veneault-Fourrey C."/>
            <person name="LaButti K."/>
            <person name="Lindquist E.A."/>
            <person name="Lipzen A."/>
            <person name="Lundell T."/>
            <person name="Morin E."/>
            <person name="Murat C."/>
            <person name="Riley R."/>
            <person name="Ohm R."/>
            <person name="Sun H."/>
            <person name="Tunlid A."/>
            <person name="Henrissat B."/>
            <person name="Grigoriev I.V."/>
            <person name="Hibbett D.S."/>
            <person name="Martin F."/>
        </authorList>
    </citation>
    <scope>NUCLEOTIDE SEQUENCE [LARGE SCALE GENOMIC DNA]</scope>
    <source>
        <strain evidence="3">FD-334 SS-4</strain>
    </source>
</reference>
<organism evidence="2 3">
    <name type="scientific">Hypholoma sublateritium (strain FD-334 SS-4)</name>
    <dbReference type="NCBI Taxonomy" id="945553"/>
    <lineage>
        <taxon>Eukaryota</taxon>
        <taxon>Fungi</taxon>
        <taxon>Dikarya</taxon>
        <taxon>Basidiomycota</taxon>
        <taxon>Agaricomycotina</taxon>
        <taxon>Agaricomycetes</taxon>
        <taxon>Agaricomycetidae</taxon>
        <taxon>Agaricales</taxon>
        <taxon>Agaricineae</taxon>
        <taxon>Strophariaceae</taxon>
        <taxon>Hypholoma</taxon>
    </lineage>
</organism>
<evidence type="ECO:0000313" key="3">
    <source>
        <dbReference type="Proteomes" id="UP000054270"/>
    </source>
</evidence>
<evidence type="ECO:0000256" key="1">
    <source>
        <dbReference type="SAM" id="MobiDB-lite"/>
    </source>
</evidence>
<evidence type="ECO:0000313" key="2">
    <source>
        <dbReference type="EMBL" id="KJA25936.1"/>
    </source>
</evidence>
<proteinExistence type="predicted"/>
<accession>A0A0D2PBF7</accession>
<sequence>MHSPLIPAATRHAFDQDRSSSVVKQTITTSLEQTPCLTDLDSAGTPKFGFFGSAASFESSLVTPVQSPGQNDFSLTIVAPDTIGDTSTDFISVDYVKADMDSFKRPPNAFSGKYSDNTASINSFSHIERLFQDSYGTPVSSAIDELLDSLTKLCVAPPDPVTVFSSRVFFGVSSRSVDNYSPRSSIDATLRDVASLEEDITSASLSPEDLSLGLAAISLCDDDCPLGNDSYDPYAVSASHWSVISETSMSDIGPTRRSSIESFPSFPGHYVLGTEEIPDTPRERDNFFTQSSTVRLPEDSDPSLDRLFADASPETSSVQSSLISTPTDAPSTHPQGLVQDLTSIKMSHRSARVTAGLAIDVRTSSASIISLESDSPDELENIGIPEAPHYAEPDAWAGTIDAHSLPTQIVSNVADTVAHPTPPAKHVIPVAYARVSTPPMPHGRSSLNPNVRKMPSTAHTGNGQAAPGDASSRRVGLRGGVPRYRFATALPPGVRCVSAPGPDARTNVDESVSRRVGLHGAHPRQRFVVECSGDAREMEVARERAIVLERHRARALFLAQRDAYQGPGLRPLLLPLRVAARNSGAEPAVARSWGLPF</sequence>
<dbReference type="EMBL" id="KN817529">
    <property type="protein sequence ID" value="KJA25936.1"/>
    <property type="molecule type" value="Genomic_DNA"/>
</dbReference>